<sequence>MNTYVIKYGGTSVENTDKIKQIANDIVKRKDIGENIVVVVSAMGKTTNELIVLANKISKNPSPREIDMLLSTGEQVSISLLSIAIRDLGYKCVSLTGVQAGIETDETHRRARISKINAEKIDNLLNKGNIVVIAGFQGVSPSGEITTLGRGGSDTTAVSLAAVLEAPCEIYTDVDGVYTVDPKLYPYAKKLDKISYEEMLEFASRGAKVLETRAVEMAHKYHVPLYVKKSSSNSTGTLIKEMDEDMERKLITGMTIDEDCLMVSLNLVPFEGKNISNIFSKLANENIYIDMISQTAPYNGFVNVSFTTREDEKFKVRQIISNLLEEFPTIDYIMESSVVKLSVVGIGMISQSGVASALFETLSNNNIEFYQVTTSEISISYTINEYDKEKVIKLFAKKFSL</sequence>
<dbReference type="NCBIfam" id="TIGR00657">
    <property type="entry name" value="asp_kinases"/>
    <property type="match status" value="1"/>
</dbReference>
<dbReference type="NCBIfam" id="NF005154">
    <property type="entry name" value="PRK06635.1-2"/>
    <property type="match status" value="1"/>
</dbReference>
<comment type="catalytic activity">
    <reaction evidence="13 15">
        <text>L-aspartate + ATP = 4-phospho-L-aspartate + ADP</text>
        <dbReference type="Rhea" id="RHEA:23776"/>
        <dbReference type="ChEBI" id="CHEBI:29991"/>
        <dbReference type="ChEBI" id="CHEBI:30616"/>
        <dbReference type="ChEBI" id="CHEBI:57535"/>
        <dbReference type="ChEBI" id="CHEBI:456216"/>
        <dbReference type="EC" id="2.7.2.4"/>
    </reaction>
</comment>
<dbReference type="AlphaFoldDB" id="A0AAU9E9P2"/>
<evidence type="ECO:0000256" key="12">
    <source>
        <dbReference type="ARBA" id="ARBA00023154"/>
    </source>
</evidence>
<keyword evidence="6 16" id="KW-0028">Amino-acid biosynthesis</keyword>
<evidence type="ECO:0000313" key="18">
    <source>
        <dbReference type="EMBL" id="BEP27979.1"/>
    </source>
</evidence>
<accession>A0AAU9E9P2</accession>
<comment type="pathway">
    <text evidence="3 16">Amino-acid biosynthesis; L-methionine biosynthesis via de novo pathway; L-homoserine from L-aspartate: step 1/3.</text>
</comment>
<dbReference type="InterPro" id="IPR054352">
    <property type="entry name" value="ACT_Aspartokinase"/>
</dbReference>
<dbReference type="EMBL" id="AP028654">
    <property type="protein sequence ID" value="BEP27979.1"/>
    <property type="molecule type" value="Genomic_DNA"/>
</dbReference>
<keyword evidence="19" id="KW-1185">Reference proteome</keyword>
<dbReference type="InterPro" id="IPR002912">
    <property type="entry name" value="ACT_dom"/>
</dbReference>
<dbReference type="Proteomes" id="UP001321786">
    <property type="component" value="Chromosome"/>
</dbReference>
<evidence type="ECO:0000256" key="6">
    <source>
        <dbReference type="ARBA" id="ARBA00022605"/>
    </source>
</evidence>
<keyword evidence="10 14" id="KW-0067">ATP-binding</keyword>
<evidence type="ECO:0000256" key="7">
    <source>
        <dbReference type="ARBA" id="ARBA00022679"/>
    </source>
</evidence>
<dbReference type="GO" id="GO:0005524">
    <property type="term" value="F:ATP binding"/>
    <property type="evidence" value="ECO:0007669"/>
    <property type="project" value="UniProtKB-KW"/>
</dbReference>
<dbReference type="Gene3D" id="3.40.1160.10">
    <property type="entry name" value="Acetylglutamate kinase-like"/>
    <property type="match status" value="1"/>
</dbReference>
<gene>
    <name evidence="18" type="ORF">HLPR_03100</name>
</gene>
<comment type="function">
    <text evidence="1">Catalyzes the phosphorylation of the beta-carboxyl group of aspartic acid with ATP to yield 4-phospho-L-aspartate, which is involved in the branched biosynthetic pathway leading to the biosynthesis of amino acids threonine, isoleucine and methionine.</text>
</comment>
<dbReference type="InterPro" id="IPR018042">
    <property type="entry name" value="Aspartate_kinase_CS"/>
</dbReference>
<dbReference type="Pfam" id="PF22468">
    <property type="entry name" value="ACT_9"/>
    <property type="match status" value="1"/>
</dbReference>
<feature type="binding site" evidence="14">
    <location>
        <position position="74"/>
    </location>
    <ligand>
        <name>substrate</name>
    </ligand>
</feature>
<dbReference type="InterPro" id="IPR001048">
    <property type="entry name" value="Asp/Glu/Uridylate_kinase"/>
</dbReference>
<dbReference type="EC" id="2.7.2.4" evidence="15"/>
<dbReference type="CDD" id="cd04261">
    <property type="entry name" value="AAK_AKii-LysC-BS"/>
    <property type="match status" value="1"/>
</dbReference>
<evidence type="ECO:0000259" key="17">
    <source>
        <dbReference type="PROSITE" id="PS51671"/>
    </source>
</evidence>
<dbReference type="FunFam" id="3.40.1160.10:FF:000002">
    <property type="entry name" value="Aspartokinase"/>
    <property type="match status" value="1"/>
</dbReference>
<evidence type="ECO:0000256" key="11">
    <source>
        <dbReference type="ARBA" id="ARBA00022915"/>
    </source>
</evidence>
<keyword evidence="11" id="KW-0220">Diaminopimelate biosynthesis</keyword>
<dbReference type="Pfam" id="PF00696">
    <property type="entry name" value="AA_kinase"/>
    <property type="match status" value="1"/>
</dbReference>
<dbReference type="InterPro" id="IPR045865">
    <property type="entry name" value="ACT-like_dom_sf"/>
</dbReference>
<dbReference type="PROSITE" id="PS51671">
    <property type="entry name" value="ACT"/>
    <property type="match status" value="1"/>
</dbReference>
<dbReference type="PANTHER" id="PTHR21499">
    <property type="entry name" value="ASPARTATE KINASE"/>
    <property type="match status" value="1"/>
</dbReference>
<feature type="binding site" evidence="14">
    <location>
        <position position="178"/>
    </location>
    <ligand>
        <name>ATP</name>
        <dbReference type="ChEBI" id="CHEBI:30616"/>
    </ligand>
</feature>
<dbReference type="SUPFAM" id="SSF55021">
    <property type="entry name" value="ACT-like"/>
    <property type="match status" value="2"/>
</dbReference>
<keyword evidence="12" id="KW-0457">Lysine biosynthesis</keyword>
<reference evidence="18 19" key="1">
    <citation type="submission" date="2023-08" db="EMBL/GenBank/DDBJ databases">
        <title>Helicovermis profunda gen. nov., sp. nov., a novel mesophilic, fermentative bacterium within the Bacillota from a deep-sea hydrothermal vent chimney.</title>
        <authorList>
            <person name="Miyazaki U."/>
            <person name="Mizutani D."/>
            <person name="Hashimoto Y."/>
            <person name="Tame A."/>
            <person name="Sawayama S."/>
            <person name="Miyazaki J."/>
            <person name="Takai K."/>
            <person name="Nakagawa S."/>
        </authorList>
    </citation>
    <scope>NUCLEOTIDE SEQUENCE [LARGE SCALE GENOMIC DNA]</scope>
    <source>
        <strain evidence="18 19">S502</strain>
    </source>
</reference>
<dbReference type="GO" id="GO:0019877">
    <property type="term" value="P:diaminopimelate biosynthetic process"/>
    <property type="evidence" value="ECO:0007669"/>
    <property type="project" value="UniProtKB-KW"/>
</dbReference>
<dbReference type="InterPro" id="IPR041740">
    <property type="entry name" value="AKii-LysC-BS"/>
</dbReference>
<feature type="binding site" evidence="14">
    <location>
        <begin position="208"/>
        <end position="209"/>
    </location>
    <ligand>
        <name>ATP</name>
        <dbReference type="ChEBI" id="CHEBI:30616"/>
    </ligand>
</feature>
<comment type="pathway">
    <text evidence="2 16">Amino-acid biosynthesis; L-lysine biosynthesis via DAP pathway; (S)-tetrahydrodipicolinate from L-aspartate: step 1/4.</text>
</comment>
<dbReference type="GO" id="GO:0004072">
    <property type="term" value="F:aspartate kinase activity"/>
    <property type="evidence" value="ECO:0007669"/>
    <property type="project" value="UniProtKB-EC"/>
</dbReference>
<evidence type="ECO:0000256" key="13">
    <source>
        <dbReference type="ARBA" id="ARBA00047872"/>
    </source>
</evidence>
<keyword evidence="9 15" id="KW-0418">Kinase</keyword>
<proteinExistence type="inferred from homology"/>
<dbReference type="SUPFAM" id="SSF53633">
    <property type="entry name" value="Carbamate kinase-like"/>
    <property type="match status" value="1"/>
</dbReference>
<evidence type="ECO:0000256" key="8">
    <source>
        <dbReference type="ARBA" id="ARBA00022741"/>
    </source>
</evidence>
<dbReference type="InterPro" id="IPR001341">
    <property type="entry name" value="Asp_kinase"/>
</dbReference>
<dbReference type="Gene3D" id="3.30.2130.10">
    <property type="entry name" value="VC0802-like"/>
    <property type="match status" value="1"/>
</dbReference>
<dbReference type="KEGG" id="hprf:HLPR_03100"/>
<comment type="similarity">
    <text evidence="5 15">Belongs to the aspartokinase family.</text>
</comment>
<organism evidence="18 19">
    <name type="scientific">Helicovermis profundi</name>
    <dbReference type="NCBI Taxonomy" id="3065157"/>
    <lineage>
        <taxon>Bacteria</taxon>
        <taxon>Bacillati</taxon>
        <taxon>Bacillota</taxon>
        <taxon>Clostridia</taxon>
        <taxon>Helicovermis</taxon>
    </lineage>
</organism>
<name>A0AAU9E9P2_9FIRM</name>
<comment type="pathway">
    <text evidence="4 16">Amino-acid biosynthesis; L-threonine biosynthesis; L-threonine from L-aspartate: step 1/5.</text>
</comment>
<feature type="binding site" evidence="14">
    <location>
        <position position="47"/>
    </location>
    <ligand>
        <name>substrate</name>
    </ligand>
</feature>
<dbReference type="InterPro" id="IPR005260">
    <property type="entry name" value="Asp_kin_monofn"/>
</dbReference>
<dbReference type="PANTHER" id="PTHR21499:SF68">
    <property type="entry name" value="ASPARTOKINASE 2"/>
    <property type="match status" value="1"/>
</dbReference>
<evidence type="ECO:0000256" key="5">
    <source>
        <dbReference type="ARBA" id="ARBA00010122"/>
    </source>
</evidence>
<dbReference type="RefSeq" id="WP_338536336.1">
    <property type="nucleotide sequence ID" value="NZ_AP028654.1"/>
</dbReference>
<evidence type="ECO:0000256" key="16">
    <source>
        <dbReference type="RuleBase" id="RU004249"/>
    </source>
</evidence>
<feature type="binding site" evidence="14">
    <location>
        <begin position="7"/>
        <end position="10"/>
    </location>
    <ligand>
        <name>ATP</name>
        <dbReference type="ChEBI" id="CHEBI:30616"/>
    </ligand>
</feature>
<dbReference type="PIRSF" id="PIRSF000726">
    <property type="entry name" value="Asp_kin"/>
    <property type="match status" value="1"/>
</dbReference>
<keyword evidence="8 14" id="KW-0547">Nucleotide-binding</keyword>
<dbReference type="InterPro" id="IPR036393">
    <property type="entry name" value="AceGlu_kinase-like_sf"/>
</dbReference>
<dbReference type="PROSITE" id="PS00324">
    <property type="entry name" value="ASPARTOKINASE"/>
    <property type="match status" value="1"/>
</dbReference>
<evidence type="ECO:0000256" key="1">
    <source>
        <dbReference type="ARBA" id="ARBA00003121"/>
    </source>
</evidence>
<dbReference type="GO" id="GO:0009090">
    <property type="term" value="P:homoserine biosynthetic process"/>
    <property type="evidence" value="ECO:0007669"/>
    <property type="project" value="TreeGrafter"/>
</dbReference>
<evidence type="ECO:0000256" key="10">
    <source>
        <dbReference type="ARBA" id="ARBA00022840"/>
    </source>
</evidence>
<dbReference type="CDD" id="cd04923">
    <property type="entry name" value="ACT_AK-LysC-DapG-like_2"/>
    <property type="match status" value="1"/>
</dbReference>
<dbReference type="NCBIfam" id="NF005155">
    <property type="entry name" value="PRK06635.1-4"/>
    <property type="match status" value="1"/>
</dbReference>
<evidence type="ECO:0000256" key="3">
    <source>
        <dbReference type="ARBA" id="ARBA00004986"/>
    </source>
</evidence>
<evidence type="ECO:0000256" key="9">
    <source>
        <dbReference type="ARBA" id="ARBA00022777"/>
    </source>
</evidence>
<evidence type="ECO:0000256" key="4">
    <source>
        <dbReference type="ARBA" id="ARBA00005139"/>
    </source>
</evidence>
<evidence type="ECO:0000256" key="14">
    <source>
        <dbReference type="PIRSR" id="PIRSR000726-1"/>
    </source>
</evidence>
<dbReference type="GO" id="GO:0009089">
    <property type="term" value="P:lysine biosynthetic process via diaminopimelate"/>
    <property type="evidence" value="ECO:0007669"/>
    <property type="project" value="InterPro"/>
</dbReference>
<feature type="binding site" evidence="14">
    <location>
        <begin position="172"/>
        <end position="173"/>
    </location>
    <ligand>
        <name>ATP</name>
        <dbReference type="ChEBI" id="CHEBI:30616"/>
    </ligand>
</feature>
<evidence type="ECO:0000313" key="19">
    <source>
        <dbReference type="Proteomes" id="UP001321786"/>
    </source>
</evidence>
<evidence type="ECO:0000256" key="2">
    <source>
        <dbReference type="ARBA" id="ARBA00004766"/>
    </source>
</evidence>
<keyword evidence="7 15" id="KW-0808">Transferase</keyword>
<feature type="domain" description="ACT" evidence="17">
    <location>
        <begin position="263"/>
        <end position="346"/>
    </location>
</feature>
<dbReference type="GO" id="GO:0005829">
    <property type="term" value="C:cytosol"/>
    <property type="evidence" value="ECO:0007669"/>
    <property type="project" value="TreeGrafter"/>
</dbReference>
<evidence type="ECO:0000256" key="15">
    <source>
        <dbReference type="RuleBase" id="RU003448"/>
    </source>
</evidence>
<protein>
    <recommendedName>
        <fullName evidence="15">Aspartokinase</fullName>
        <ecNumber evidence="15">2.7.2.4</ecNumber>
    </recommendedName>
</protein>
<dbReference type="CDD" id="cd04891">
    <property type="entry name" value="ACT_AK-LysC-DapG-like_1"/>
    <property type="match status" value="1"/>
</dbReference>